<dbReference type="EMBL" id="PEVY01000050">
    <property type="protein sequence ID" value="PIU75136.1"/>
    <property type="molecule type" value="Genomic_DNA"/>
</dbReference>
<evidence type="ECO:0000259" key="2">
    <source>
        <dbReference type="Pfam" id="PF13635"/>
    </source>
</evidence>
<dbReference type="InterPro" id="IPR025420">
    <property type="entry name" value="DUF4143"/>
</dbReference>
<organism evidence="3 4">
    <name type="scientific">Candidatus Portnoybacteria bacterium CG06_land_8_20_14_3_00_39_12</name>
    <dbReference type="NCBI Taxonomy" id="1974809"/>
    <lineage>
        <taxon>Bacteria</taxon>
        <taxon>Candidatus Portnoyibacteriota</taxon>
    </lineage>
</organism>
<feature type="domain" description="AAA" evidence="1">
    <location>
        <begin position="22"/>
        <end position="143"/>
    </location>
</feature>
<dbReference type="SUPFAM" id="SSF52540">
    <property type="entry name" value="P-loop containing nucleoside triphosphate hydrolases"/>
    <property type="match status" value="1"/>
</dbReference>
<protein>
    <recommendedName>
        <fullName evidence="5">ATPase</fullName>
    </recommendedName>
</protein>
<dbReference type="InterPro" id="IPR041682">
    <property type="entry name" value="AAA_14"/>
</dbReference>
<comment type="caution">
    <text evidence="3">The sequence shown here is derived from an EMBL/GenBank/DDBJ whole genome shotgun (WGS) entry which is preliminary data.</text>
</comment>
<evidence type="ECO:0008006" key="5">
    <source>
        <dbReference type="Google" id="ProtNLM"/>
    </source>
</evidence>
<evidence type="ECO:0000313" key="4">
    <source>
        <dbReference type="Proteomes" id="UP000228775"/>
    </source>
</evidence>
<dbReference type="Gene3D" id="3.40.50.300">
    <property type="entry name" value="P-loop containing nucleotide triphosphate hydrolases"/>
    <property type="match status" value="1"/>
</dbReference>
<feature type="domain" description="DUF4143" evidence="2">
    <location>
        <begin position="219"/>
        <end position="370"/>
    </location>
</feature>
<gene>
    <name evidence="3" type="ORF">COS76_02345</name>
</gene>
<evidence type="ECO:0000259" key="1">
    <source>
        <dbReference type="Pfam" id="PF13173"/>
    </source>
</evidence>
<dbReference type="PANTHER" id="PTHR43566">
    <property type="entry name" value="CONSERVED PROTEIN"/>
    <property type="match status" value="1"/>
</dbReference>
<dbReference type="Pfam" id="PF13173">
    <property type="entry name" value="AAA_14"/>
    <property type="match status" value="1"/>
</dbReference>
<accession>A0A2M7AX22</accession>
<dbReference type="Proteomes" id="UP000228775">
    <property type="component" value="Unassembled WGS sequence"/>
</dbReference>
<proteinExistence type="predicted"/>
<evidence type="ECO:0000313" key="3">
    <source>
        <dbReference type="EMBL" id="PIU75136.1"/>
    </source>
</evidence>
<reference evidence="4" key="1">
    <citation type="submission" date="2017-09" db="EMBL/GenBank/DDBJ databases">
        <title>Depth-based differentiation of microbial function through sediment-hosted aquifers and enrichment of novel symbionts in the deep terrestrial subsurface.</title>
        <authorList>
            <person name="Probst A.J."/>
            <person name="Ladd B."/>
            <person name="Jarett J.K."/>
            <person name="Geller-Mcgrath D.E."/>
            <person name="Sieber C.M.K."/>
            <person name="Emerson J.B."/>
            <person name="Anantharaman K."/>
            <person name="Thomas B.C."/>
            <person name="Malmstrom R."/>
            <person name="Stieglmeier M."/>
            <person name="Klingl A."/>
            <person name="Woyke T."/>
            <person name="Ryan C.M."/>
            <person name="Banfield J.F."/>
        </authorList>
    </citation>
    <scope>NUCLEOTIDE SEQUENCE [LARGE SCALE GENOMIC DNA]</scope>
</reference>
<name>A0A2M7AX22_9BACT</name>
<dbReference type="InterPro" id="IPR027417">
    <property type="entry name" value="P-loop_NTPase"/>
</dbReference>
<sequence>MKEPYIKRKLEDTILRYLNTPEIIAIVGPRQSGKTTILERVFETLKNEAIFLTFENKKVLDLFVYHIDEFIELYIKSHKYVFLDEFQYAKKGGKLLKYIIDTQKSKIFISGSSSIELTVQAVKYLTGRIFVFSLFPLDFEEYLRFKDPDLFGLYSKSKIALSDYGLKPFPVLSENIIEQIQSHYQDYVVYGGYPRVALARDANEKKIVLQNIYNTYFLREVKDILGLVDDYKLTQMIKALALQVGNLIQYREISNVSELSFQTVKSYLNFLQKTFITILVKPYFKNKRTEIVKNPKIYFFDTGLRNFIVDDFRGINDRPDSGFLLENAVAMQLTRQELSFKFWRTKQKSEVDFVLELGEGKKLALEVKKSFREADSHSKSARDFKSQYQDVSLFFGSYGQKNEKVKLAQPNVIFLPMI</sequence>
<dbReference type="PANTHER" id="PTHR43566:SF1">
    <property type="entry name" value="AAA+ ATPASE DOMAIN-CONTAINING PROTEIN"/>
    <property type="match status" value="1"/>
</dbReference>
<dbReference type="AlphaFoldDB" id="A0A2M7AX22"/>
<dbReference type="Pfam" id="PF13635">
    <property type="entry name" value="DUF4143"/>
    <property type="match status" value="1"/>
</dbReference>